<name>A0A7D5Y670_9ACTN</name>
<protein>
    <submittedName>
        <fullName evidence="1">Uncharacterized protein</fullName>
    </submittedName>
</protein>
<reference evidence="1" key="1">
    <citation type="submission" date="2020-08" db="EMBL/GenBank/DDBJ databases">
        <title>A bifunctional nitrone conjugated secondary metabolite targeting the ribosome.</title>
        <authorList>
            <person name="Limbrick E.M."/>
            <person name="Graf M."/>
            <person name="Derewacz D.K."/>
            <person name="Nguyen F."/>
            <person name="Spraggins J.M."/>
            <person name="Wieland M."/>
            <person name="Ynigez-Gutierrez A.E."/>
            <person name="Reisman B.J."/>
            <person name="Zinshteyn B."/>
            <person name="McCulloch K."/>
            <person name="Iverson T.M."/>
            <person name="Green R."/>
            <person name="Wilson D.N."/>
            <person name="Bachmann B.O."/>
        </authorList>
    </citation>
    <scope>NUCLEOTIDE SEQUENCE</scope>
    <source>
        <strain evidence="1">Africana</strain>
    </source>
</reference>
<sequence>MSRVADWLRGGGGITGLEVIGHLRPIGEPTSADVMSRFYDSAGNTLDYVYELADDTLTIWGGAKGTPAYYRGASRGLQSLRCGCRVLGLAQGLVGAGGWASSPEQAFLQVFCN</sequence>
<organism evidence="1">
    <name type="scientific">Micromonospora carbonacea</name>
    <dbReference type="NCBI Taxonomy" id="47853"/>
    <lineage>
        <taxon>Bacteria</taxon>
        <taxon>Bacillati</taxon>
        <taxon>Actinomycetota</taxon>
        <taxon>Actinomycetes</taxon>
        <taxon>Micromonosporales</taxon>
        <taxon>Micromonosporaceae</taxon>
        <taxon>Micromonospora</taxon>
    </lineage>
</organism>
<proteinExistence type="predicted"/>
<accession>A0A7D5Y670</accession>
<evidence type="ECO:0000313" key="1">
    <source>
        <dbReference type="EMBL" id="QLJ96239.1"/>
    </source>
</evidence>
<dbReference type="AlphaFoldDB" id="A0A7D5Y670"/>
<gene>
    <name evidence="1" type="ORF">HZU44_27655</name>
</gene>
<dbReference type="EMBL" id="CP058905">
    <property type="protein sequence ID" value="QLJ96239.1"/>
    <property type="molecule type" value="Genomic_DNA"/>
</dbReference>